<keyword evidence="3" id="KW-1185">Reference proteome</keyword>
<gene>
    <name evidence="2" type="ORF">GTP27_02215</name>
</gene>
<feature type="signal peptide" evidence="1">
    <location>
        <begin position="1"/>
        <end position="24"/>
    </location>
</feature>
<keyword evidence="1" id="KW-0732">Signal</keyword>
<protein>
    <submittedName>
        <fullName evidence="2">Uncharacterized protein</fullName>
    </submittedName>
</protein>
<dbReference type="RefSeq" id="WP_161037527.1">
    <property type="nucleotide sequence ID" value="NZ_WWCM01000001.1"/>
</dbReference>
<dbReference type="Proteomes" id="UP000478090">
    <property type="component" value="Unassembled WGS sequence"/>
</dbReference>
<proteinExistence type="predicted"/>
<sequence>MLTNKIQRLLVVFIWAICCASAAAAAPAAKAPPALLEQVQRLSELLRDGYAVLYPDATMVQQVTVSKGQQWALVAFSVEGYGGGNNHRQYFAVFSMEPDQSGVTFYSLLDVMRIGGKGWRSVVKLNAKVIGQAKNGATLISLDGLEVTTGDAPNFPSKKITISLLFKDGRLIEQN</sequence>
<reference evidence="2 3" key="1">
    <citation type="submission" date="2019-12" db="EMBL/GenBank/DDBJ databases">
        <title>Novel species isolated from a subtropical stream in China.</title>
        <authorList>
            <person name="Lu H."/>
        </authorList>
    </citation>
    <scope>NUCLEOTIDE SEQUENCE [LARGE SCALE GENOMIC DNA]</scope>
    <source>
        <strain evidence="2 3">CY13W</strain>
    </source>
</reference>
<accession>A0ABW9VFB8</accession>
<name>A0ABW9VFB8_9BURK</name>
<organism evidence="2 3">
    <name type="scientific">Duganella qianjiadongensis</name>
    <dbReference type="NCBI Taxonomy" id="2692176"/>
    <lineage>
        <taxon>Bacteria</taxon>
        <taxon>Pseudomonadati</taxon>
        <taxon>Pseudomonadota</taxon>
        <taxon>Betaproteobacteria</taxon>
        <taxon>Burkholderiales</taxon>
        <taxon>Oxalobacteraceae</taxon>
        <taxon>Telluria group</taxon>
        <taxon>Duganella</taxon>
    </lineage>
</organism>
<evidence type="ECO:0000313" key="3">
    <source>
        <dbReference type="Proteomes" id="UP000478090"/>
    </source>
</evidence>
<dbReference type="EMBL" id="WWCM01000001">
    <property type="protein sequence ID" value="MYM38135.1"/>
    <property type="molecule type" value="Genomic_DNA"/>
</dbReference>
<feature type="chain" id="PRO_5045578271" evidence="1">
    <location>
        <begin position="25"/>
        <end position="175"/>
    </location>
</feature>
<evidence type="ECO:0000313" key="2">
    <source>
        <dbReference type="EMBL" id="MYM38135.1"/>
    </source>
</evidence>
<evidence type="ECO:0000256" key="1">
    <source>
        <dbReference type="SAM" id="SignalP"/>
    </source>
</evidence>
<comment type="caution">
    <text evidence="2">The sequence shown here is derived from an EMBL/GenBank/DDBJ whole genome shotgun (WGS) entry which is preliminary data.</text>
</comment>